<dbReference type="PANTHER" id="PTHR43756:SF5">
    <property type="entry name" value="CHOLINE MONOOXYGENASE, CHLOROPLASTIC"/>
    <property type="match status" value="1"/>
</dbReference>
<evidence type="ECO:0000256" key="1">
    <source>
        <dbReference type="ARBA" id="ARBA00001962"/>
    </source>
</evidence>
<dbReference type="Pfam" id="PF00848">
    <property type="entry name" value="Ring_hydroxyl_A"/>
    <property type="match status" value="1"/>
</dbReference>
<evidence type="ECO:0000256" key="5">
    <source>
        <dbReference type="ARBA" id="ARBA00023004"/>
    </source>
</evidence>
<dbReference type="RefSeq" id="WP_027312958.1">
    <property type="nucleotide sequence ID" value="NZ_JBHLZN010000008.1"/>
</dbReference>
<evidence type="ECO:0000256" key="6">
    <source>
        <dbReference type="ARBA" id="ARBA00023014"/>
    </source>
</evidence>
<dbReference type="EC" id="1.14.13.-" evidence="8"/>
<dbReference type="CDD" id="cd03469">
    <property type="entry name" value="Rieske_RO_Alpha_N"/>
    <property type="match status" value="1"/>
</dbReference>
<keyword evidence="3" id="KW-0479">Metal-binding</keyword>
<dbReference type="Gene3D" id="2.102.10.10">
    <property type="entry name" value="Rieske [2Fe-2S] iron-sulphur domain"/>
    <property type="match status" value="1"/>
</dbReference>
<evidence type="ECO:0000256" key="4">
    <source>
        <dbReference type="ARBA" id="ARBA00023002"/>
    </source>
</evidence>
<dbReference type="PROSITE" id="PS51296">
    <property type="entry name" value="RIESKE"/>
    <property type="match status" value="1"/>
</dbReference>
<gene>
    <name evidence="8" type="ORF">ACFFLH_16570</name>
</gene>
<dbReference type="PANTHER" id="PTHR43756">
    <property type="entry name" value="CHOLINE MONOOXYGENASE, CHLOROPLASTIC"/>
    <property type="match status" value="1"/>
</dbReference>
<keyword evidence="8" id="KW-0223">Dioxygenase</keyword>
<organism evidence="8 9">
    <name type="scientific">Balneatrix alpica</name>
    <dbReference type="NCBI Taxonomy" id="75684"/>
    <lineage>
        <taxon>Bacteria</taxon>
        <taxon>Pseudomonadati</taxon>
        <taxon>Pseudomonadota</taxon>
        <taxon>Gammaproteobacteria</taxon>
        <taxon>Oceanospirillales</taxon>
        <taxon>Balneatrichaceae</taxon>
        <taxon>Balneatrix</taxon>
    </lineage>
</organism>
<keyword evidence="6" id="KW-0411">Iron-sulfur</keyword>
<comment type="caution">
    <text evidence="8">The sequence shown here is derived from an EMBL/GenBank/DDBJ whole genome shotgun (WGS) entry which is preliminary data.</text>
</comment>
<evidence type="ECO:0000256" key="2">
    <source>
        <dbReference type="ARBA" id="ARBA00022714"/>
    </source>
</evidence>
<evidence type="ECO:0000256" key="3">
    <source>
        <dbReference type="ARBA" id="ARBA00022723"/>
    </source>
</evidence>
<dbReference type="Proteomes" id="UP001589628">
    <property type="component" value="Unassembled WGS sequence"/>
</dbReference>
<keyword evidence="9" id="KW-1185">Reference proteome</keyword>
<dbReference type="GO" id="GO:0051213">
    <property type="term" value="F:dioxygenase activity"/>
    <property type="evidence" value="ECO:0007669"/>
    <property type="project" value="UniProtKB-KW"/>
</dbReference>
<dbReference type="SUPFAM" id="SSF55961">
    <property type="entry name" value="Bet v1-like"/>
    <property type="match status" value="1"/>
</dbReference>
<proteinExistence type="predicted"/>
<comment type="cofactor">
    <cofactor evidence="1">
        <name>Fe cation</name>
        <dbReference type="ChEBI" id="CHEBI:24875"/>
    </cofactor>
</comment>
<dbReference type="InterPro" id="IPR017941">
    <property type="entry name" value="Rieske_2Fe-2S"/>
</dbReference>
<reference evidence="8 9" key="1">
    <citation type="submission" date="2024-09" db="EMBL/GenBank/DDBJ databases">
        <authorList>
            <person name="Sun Q."/>
            <person name="Mori K."/>
        </authorList>
    </citation>
    <scope>NUCLEOTIDE SEQUENCE [LARGE SCALE GENOMIC DNA]</scope>
    <source>
        <strain evidence="8 9">ATCC 51285</strain>
    </source>
</reference>
<keyword evidence="4 8" id="KW-0560">Oxidoreductase</keyword>
<evidence type="ECO:0000313" key="8">
    <source>
        <dbReference type="EMBL" id="MFB9888031.1"/>
    </source>
</evidence>
<dbReference type="Gene3D" id="3.90.380.10">
    <property type="entry name" value="Naphthalene 1,2-dioxygenase Alpha Subunit, Chain A, domain 1"/>
    <property type="match status" value="2"/>
</dbReference>
<accession>A0ABV5ZIN7</accession>
<dbReference type="PRINTS" id="PR00090">
    <property type="entry name" value="RNGDIOXGNASE"/>
</dbReference>
<keyword evidence="5" id="KW-0408">Iron</keyword>
<sequence>MTTSALQQLNAYREVTALAAENARALPFASCHSKDLYQLEMQRIFRQDWIFMLAERELPEAGDYFACELAGEALVLIRGADGQLRALSNLCCHRGTLLLDPGFGRVSKHLVCPYHAWTYGLDGGLKGIPLEGKSHIDHQEHCLTQFLLGSWQGLVFVHLGKPSETLAQRFSGLEPFVEAFELTQMSQVGPSQVESWQANWKLIMENAMESYHLFKVHKDTLEQVTPTKQAYYVAGQSSWSLTSGEMKSGVTQSLLSLFQTAMPEHCQHYLLLSLPPNFVAILTCEGLGWIQVLPQAVDQSLIRSGFVTYADSGRESKSEQSFTQQFFAEDKWICERLQQGMKSQLAQGGRLVEMERVVADFHHYLGSQLFAHPATPVNYGDKAAWWLGQETT</sequence>
<dbReference type="InterPro" id="IPR001663">
    <property type="entry name" value="Rng_hydr_dOase-A"/>
</dbReference>
<protein>
    <submittedName>
        <fullName evidence="8">Aromatic ring-hydroxylating dioxygenase subunit alpha</fullName>
        <ecNumber evidence="8">1.14.13.-</ecNumber>
    </submittedName>
</protein>
<dbReference type="EMBL" id="JBHLZN010000008">
    <property type="protein sequence ID" value="MFB9888031.1"/>
    <property type="molecule type" value="Genomic_DNA"/>
</dbReference>
<dbReference type="InterPro" id="IPR015879">
    <property type="entry name" value="Ring_hydroxy_dOase_asu_C_dom"/>
</dbReference>
<feature type="domain" description="Rieske" evidence="7">
    <location>
        <begin position="50"/>
        <end position="157"/>
    </location>
</feature>
<name>A0ABV5ZIN7_9GAMM</name>
<dbReference type="SUPFAM" id="SSF50022">
    <property type="entry name" value="ISP domain"/>
    <property type="match status" value="1"/>
</dbReference>
<evidence type="ECO:0000259" key="7">
    <source>
        <dbReference type="PROSITE" id="PS51296"/>
    </source>
</evidence>
<evidence type="ECO:0000313" key="9">
    <source>
        <dbReference type="Proteomes" id="UP001589628"/>
    </source>
</evidence>
<dbReference type="Pfam" id="PF00355">
    <property type="entry name" value="Rieske"/>
    <property type="match status" value="1"/>
</dbReference>
<keyword evidence="2" id="KW-0001">2Fe-2S</keyword>
<dbReference type="InterPro" id="IPR036922">
    <property type="entry name" value="Rieske_2Fe-2S_sf"/>
</dbReference>